<dbReference type="Proteomes" id="UP000683360">
    <property type="component" value="Unassembled WGS sequence"/>
</dbReference>
<evidence type="ECO:0000256" key="2">
    <source>
        <dbReference type="SAM" id="MobiDB-lite"/>
    </source>
</evidence>
<dbReference type="SUPFAM" id="SSF52540">
    <property type="entry name" value="P-loop containing nucleoside triphosphate hydrolases"/>
    <property type="match status" value="1"/>
</dbReference>
<keyword evidence="4" id="KW-1185">Reference proteome</keyword>
<protein>
    <submittedName>
        <fullName evidence="3">Uncharacterized protein</fullName>
    </submittedName>
</protein>
<feature type="repeat" description="ANK" evidence="1">
    <location>
        <begin position="26"/>
        <end position="48"/>
    </location>
</feature>
<dbReference type="Pfam" id="PF13857">
    <property type="entry name" value="Ank_5"/>
    <property type="match status" value="1"/>
</dbReference>
<dbReference type="Gene3D" id="3.40.50.300">
    <property type="entry name" value="P-loop containing nucleotide triphosphate hydrolases"/>
    <property type="match status" value="1"/>
</dbReference>
<keyword evidence="1" id="KW-0040">ANK repeat</keyword>
<name>A0A8S3U7K0_MYTED</name>
<organism evidence="3 4">
    <name type="scientific">Mytilus edulis</name>
    <name type="common">Blue mussel</name>
    <dbReference type="NCBI Taxonomy" id="6550"/>
    <lineage>
        <taxon>Eukaryota</taxon>
        <taxon>Metazoa</taxon>
        <taxon>Spiralia</taxon>
        <taxon>Lophotrochozoa</taxon>
        <taxon>Mollusca</taxon>
        <taxon>Bivalvia</taxon>
        <taxon>Autobranchia</taxon>
        <taxon>Pteriomorphia</taxon>
        <taxon>Mytilida</taxon>
        <taxon>Mytiloidea</taxon>
        <taxon>Mytilidae</taxon>
        <taxon>Mytilinae</taxon>
        <taxon>Mytilus</taxon>
    </lineage>
</organism>
<sequence>MVVRGGFMKKEKQKSQVESSIGNNQNGNTILHKAAKEGELELVQLLLEISNIDPNQKNKYNETPYNYIYEYSHDSEKIRKKNNAVKQLLKSYMIKNRSISKDTPTSIQQDEQLQDTYANDGVNPDHLFPFAGTSEEFSKLLSTGTYESFENRVFLCGSCACGKSTLASVLIGSPIPLTWISTDGLVIHFGRNESNCFVENRGQNVLTKVIIGKPTRETSTCQSSDTHLDQHMASSSIGTDRELNFKARRNEASYSSKASQLSDACLTKSQDLPSTNTVRPKIKNTPSISLPKMKKIEAYTVHDDILKEVKSGQYQIKIAPSDLVDFGGQRSYDMTHQLFVQHGGTFVIMFDGSRDFNEPLKEYPMGDISSESIVRHWVNSILTYCVDDGDVMPMILFAATHSDLLQKDLQEKMKIEFVKKVTDMFGTHERKKHFVFDPVFFINGTDKNDQEIQNLKTTCQYCPETAILGTTTAYDLGSSRAFDL</sequence>
<dbReference type="PROSITE" id="PS50297">
    <property type="entry name" value="ANK_REP_REGION"/>
    <property type="match status" value="1"/>
</dbReference>
<dbReference type="AlphaFoldDB" id="A0A8S3U7K0"/>
<gene>
    <name evidence="3" type="ORF">MEDL_54035</name>
</gene>
<feature type="region of interest" description="Disordered" evidence="2">
    <location>
        <begin position="1"/>
        <end position="24"/>
    </location>
</feature>
<proteinExistence type="predicted"/>
<dbReference type="OrthoDB" id="6187615at2759"/>
<comment type="caution">
    <text evidence="3">The sequence shown here is derived from an EMBL/GenBank/DDBJ whole genome shotgun (WGS) entry which is preliminary data.</text>
</comment>
<dbReference type="InterPro" id="IPR036770">
    <property type="entry name" value="Ankyrin_rpt-contain_sf"/>
</dbReference>
<dbReference type="Gene3D" id="1.25.40.20">
    <property type="entry name" value="Ankyrin repeat-containing domain"/>
    <property type="match status" value="1"/>
</dbReference>
<dbReference type="SUPFAM" id="SSF48403">
    <property type="entry name" value="Ankyrin repeat"/>
    <property type="match status" value="1"/>
</dbReference>
<dbReference type="InterPro" id="IPR027417">
    <property type="entry name" value="P-loop_NTPase"/>
</dbReference>
<reference evidence="3" key="1">
    <citation type="submission" date="2021-03" db="EMBL/GenBank/DDBJ databases">
        <authorList>
            <person name="Bekaert M."/>
        </authorList>
    </citation>
    <scope>NUCLEOTIDE SEQUENCE</scope>
</reference>
<dbReference type="PROSITE" id="PS50088">
    <property type="entry name" value="ANK_REPEAT"/>
    <property type="match status" value="1"/>
</dbReference>
<evidence type="ECO:0000313" key="3">
    <source>
        <dbReference type="EMBL" id="CAG2241833.1"/>
    </source>
</evidence>
<evidence type="ECO:0000256" key="1">
    <source>
        <dbReference type="PROSITE-ProRule" id="PRU00023"/>
    </source>
</evidence>
<accession>A0A8S3U7K0</accession>
<dbReference type="InterPro" id="IPR002110">
    <property type="entry name" value="Ankyrin_rpt"/>
</dbReference>
<evidence type="ECO:0000313" key="4">
    <source>
        <dbReference type="Proteomes" id="UP000683360"/>
    </source>
</evidence>
<dbReference type="SMART" id="SM00248">
    <property type="entry name" value="ANK"/>
    <property type="match status" value="1"/>
</dbReference>
<dbReference type="EMBL" id="CAJPWZ010002599">
    <property type="protein sequence ID" value="CAG2241833.1"/>
    <property type="molecule type" value="Genomic_DNA"/>
</dbReference>